<keyword evidence="1" id="KW-0472">Membrane</keyword>
<feature type="transmembrane region" description="Helical" evidence="1">
    <location>
        <begin position="12"/>
        <end position="30"/>
    </location>
</feature>
<keyword evidence="1" id="KW-1133">Transmembrane helix</keyword>
<evidence type="ECO:0000313" key="2">
    <source>
        <dbReference type="EMBL" id="MFD0852513.1"/>
    </source>
</evidence>
<evidence type="ECO:0000256" key="1">
    <source>
        <dbReference type="SAM" id="Phobius"/>
    </source>
</evidence>
<evidence type="ECO:0000313" key="3">
    <source>
        <dbReference type="Proteomes" id="UP001597083"/>
    </source>
</evidence>
<protein>
    <submittedName>
        <fullName evidence="2">Efflux RND transporter permease subunit</fullName>
    </submittedName>
</protein>
<name>A0ABW3CFL4_9ACTN</name>
<feature type="non-terminal residue" evidence="2">
    <location>
        <position position="88"/>
    </location>
</feature>
<sequence length="88" mass="9345">MTWLSRISLAHRKLILLITICLIGFGGYVIPTLKQQIMPSLAFPGVVVIAPYPGASPQVVEDQVVGPIEDAVKGLDGLEAMSATSRQG</sequence>
<accession>A0ABW3CFL4</accession>
<gene>
    <name evidence="2" type="ORF">ACFQ07_09780</name>
</gene>
<dbReference type="Gene3D" id="3.30.70.1430">
    <property type="entry name" value="Multidrug efflux transporter AcrB pore domain"/>
    <property type="match status" value="1"/>
</dbReference>
<comment type="caution">
    <text evidence="2">The sequence shown here is derived from an EMBL/GenBank/DDBJ whole genome shotgun (WGS) entry which is preliminary data.</text>
</comment>
<dbReference type="PANTHER" id="PTHR32063">
    <property type="match status" value="1"/>
</dbReference>
<keyword evidence="3" id="KW-1185">Reference proteome</keyword>
<dbReference type="SUPFAM" id="SSF82693">
    <property type="entry name" value="Multidrug efflux transporter AcrB pore domain, PN1, PN2, PC1 and PC2 subdomains"/>
    <property type="match status" value="1"/>
</dbReference>
<dbReference type="Gene3D" id="1.20.1640.10">
    <property type="entry name" value="Multidrug efflux transporter AcrB transmembrane domain"/>
    <property type="match status" value="1"/>
</dbReference>
<reference evidence="3" key="1">
    <citation type="journal article" date="2019" name="Int. J. Syst. Evol. Microbiol.">
        <title>The Global Catalogue of Microorganisms (GCM) 10K type strain sequencing project: providing services to taxonomists for standard genome sequencing and annotation.</title>
        <authorList>
            <consortium name="The Broad Institute Genomics Platform"/>
            <consortium name="The Broad Institute Genome Sequencing Center for Infectious Disease"/>
            <person name="Wu L."/>
            <person name="Ma J."/>
        </authorList>
    </citation>
    <scope>NUCLEOTIDE SEQUENCE [LARGE SCALE GENOMIC DNA]</scope>
    <source>
        <strain evidence="3">JCM 31696</strain>
    </source>
</reference>
<keyword evidence="1" id="KW-0812">Transmembrane</keyword>
<dbReference type="PANTHER" id="PTHR32063:SF0">
    <property type="entry name" value="SWARMING MOTILITY PROTEIN SWRC"/>
    <property type="match status" value="1"/>
</dbReference>
<proteinExistence type="predicted"/>
<organism evidence="2 3">
    <name type="scientific">Actinomadura adrarensis</name>
    <dbReference type="NCBI Taxonomy" id="1819600"/>
    <lineage>
        <taxon>Bacteria</taxon>
        <taxon>Bacillati</taxon>
        <taxon>Actinomycetota</taxon>
        <taxon>Actinomycetes</taxon>
        <taxon>Streptosporangiales</taxon>
        <taxon>Thermomonosporaceae</taxon>
        <taxon>Actinomadura</taxon>
    </lineage>
</organism>
<dbReference type="EMBL" id="JBHTIR010001410">
    <property type="protein sequence ID" value="MFD0852513.1"/>
    <property type="molecule type" value="Genomic_DNA"/>
</dbReference>
<dbReference type="InterPro" id="IPR001036">
    <property type="entry name" value="Acrflvin-R"/>
</dbReference>
<dbReference type="Pfam" id="PF00873">
    <property type="entry name" value="ACR_tran"/>
    <property type="match status" value="1"/>
</dbReference>
<dbReference type="Proteomes" id="UP001597083">
    <property type="component" value="Unassembled WGS sequence"/>
</dbReference>